<proteinExistence type="predicted"/>
<evidence type="ECO:0000313" key="1">
    <source>
        <dbReference type="EMBL" id="VVZ96331.1"/>
    </source>
</evidence>
<organism evidence="1 2">
    <name type="scientific">Halomonas lysinitropha</name>
    <dbReference type="NCBI Taxonomy" id="2607506"/>
    <lineage>
        <taxon>Bacteria</taxon>
        <taxon>Pseudomonadati</taxon>
        <taxon>Pseudomonadota</taxon>
        <taxon>Gammaproteobacteria</taxon>
        <taxon>Oceanospirillales</taxon>
        <taxon>Halomonadaceae</taxon>
        <taxon>Halomonas</taxon>
    </lineage>
</organism>
<dbReference type="Proteomes" id="UP000326725">
    <property type="component" value="Unassembled WGS sequence"/>
</dbReference>
<name>A0A5K1I796_9GAMM</name>
<evidence type="ECO:0000313" key="2">
    <source>
        <dbReference type="Proteomes" id="UP000326725"/>
    </source>
</evidence>
<dbReference type="InterPro" id="IPR013406">
    <property type="entry name" value="CHP02574_addiction_mod"/>
</dbReference>
<protein>
    <submittedName>
        <fullName evidence="1">Addiction module component</fullName>
    </submittedName>
</protein>
<dbReference type="EMBL" id="CABVOU010000039">
    <property type="protein sequence ID" value="VVZ96331.1"/>
    <property type="molecule type" value="Genomic_DNA"/>
</dbReference>
<keyword evidence="2" id="KW-1185">Reference proteome</keyword>
<accession>A0A5K1I796</accession>
<reference evidence="1 2" key="1">
    <citation type="submission" date="2019-09" db="EMBL/GenBank/DDBJ databases">
        <authorList>
            <person name="Criscuolo A."/>
        </authorList>
    </citation>
    <scope>NUCLEOTIDE SEQUENCE [LARGE SCALE GENOMIC DNA]</scope>
    <source>
        <strain evidence="2">3(2)</strain>
    </source>
</reference>
<dbReference type="AlphaFoldDB" id="A0A5K1I796"/>
<dbReference type="Pfam" id="PF09720">
    <property type="entry name" value="Unstab_antitox"/>
    <property type="match status" value="1"/>
</dbReference>
<dbReference type="RefSeq" id="WP_151444133.1">
    <property type="nucleotide sequence ID" value="NZ_CABVOU010000039.1"/>
</dbReference>
<sequence>MSIKDLIDKAEALPVEERALVVDSLLRSLNPPEARIDEKWASVARERLKHVRSGKVEAVPGQEVFEKIWGERSR</sequence>
<gene>
    <name evidence="1" type="ORF">HALO32_02427</name>
</gene>